<dbReference type="Gene3D" id="1.10.357.10">
    <property type="entry name" value="Tetracycline Repressor, domain 2"/>
    <property type="match status" value="1"/>
</dbReference>
<dbReference type="eggNOG" id="COG1309">
    <property type="taxonomic scope" value="Bacteria"/>
</dbReference>
<dbReference type="GO" id="GO:0003700">
    <property type="term" value="F:DNA-binding transcription factor activity"/>
    <property type="evidence" value="ECO:0007669"/>
    <property type="project" value="TreeGrafter"/>
</dbReference>
<dbReference type="GeneID" id="90160160"/>
<evidence type="ECO:0000256" key="4">
    <source>
        <dbReference type="PROSITE-ProRule" id="PRU00335"/>
    </source>
</evidence>
<accession>H6MWE0</accession>
<reference evidence="6 7" key="1">
    <citation type="journal article" date="2012" name="Appl. Environ. Microbiol.">
        <title>Involvement of two latex-clearing proteins during rubber degradation and insights into the subsequent degradation pathway revealed by the genome sequence of Gordonia polyisoprenivorans strain VH2.</title>
        <authorList>
            <person name="Hiessl S."/>
            <person name="Schuldes J."/>
            <person name="Thurmer A."/>
            <person name="Halbsguth T."/>
            <person name="Broker D."/>
            <person name="Angelov A."/>
            <person name="Liebl W."/>
            <person name="Daniel R."/>
            <person name="Steinbuchel A."/>
        </authorList>
    </citation>
    <scope>NUCLEOTIDE SEQUENCE [LARGE SCALE GENOMIC DNA]</scope>
    <source>
        <strain evidence="7">DSM 44266 / VH2</strain>
    </source>
</reference>
<dbReference type="RefSeq" id="WP_014360619.1">
    <property type="nucleotide sequence ID" value="NC_016906.1"/>
</dbReference>
<organism evidence="6 7">
    <name type="scientific">Gordonia polyisoprenivorans (strain DSM 44266 / VH2)</name>
    <dbReference type="NCBI Taxonomy" id="1112204"/>
    <lineage>
        <taxon>Bacteria</taxon>
        <taxon>Bacillati</taxon>
        <taxon>Actinomycetota</taxon>
        <taxon>Actinomycetes</taxon>
        <taxon>Mycobacteriales</taxon>
        <taxon>Gordoniaceae</taxon>
        <taxon>Gordonia</taxon>
    </lineage>
</organism>
<dbReference type="AlphaFoldDB" id="H6MWE0"/>
<dbReference type="Pfam" id="PF00440">
    <property type="entry name" value="TetR_N"/>
    <property type="match status" value="1"/>
</dbReference>
<evidence type="ECO:0000256" key="2">
    <source>
        <dbReference type="ARBA" id="ARBA00023125"/>
    </source>
</evidence>
<gene>
    <name evidence="6" type="ordered locus">GPOL_c31300</name>
</gene>
<dbReference type="HOGENOM" id="CLU_069356_40_0_11"/>
<dbReference type="PROSITE" id="PS50977">
    <property type="entry name" value="HTH_TETR_2"/>
    <property type="match status" value="1"/>
</dbReference>
<evidence type="ECO:0000313" key="6">
    <source>
        <dbReference type="EMBL" id="AFA74145.1"/>
    </source>
</evidence>
<keyword evidence="2 4" id="KW-0238">DNA-binding</keyword>
<dbReference type="SUPFAM" id="SSF48498">
    <property type="entry name" value="Tetracyclin repressor-like, C-terminal domain"/>
    <property type="match status" value="1"/>
</dbReference>
<evidence type="ECO:0000259" key="5">
    <source>
        <dbReference type="PROSITE" id="PS50977"/>
    </source>
</evidence>
<evidence type="ECO:0000256" key="1">
    <source>
        <dbReference type="ARBA" id="ARBA00023015"/>
    </source>
</evidence>
<keyword evidence="1" id="KW-0805">Transcription regulation</keyword>
<dbReference type="EMBL" id="CP003119">
    <property type="protein sequence ID" value="AFA74145.1"/>
    <property type="molecule type" value="Genomic_DNA"/>
</dbReference>
<sequence>MVDNVYMVAAEEEKPSDTTRSRLVAAGVELLESDGLAALGVRAIARSAGVSHGAPRRYFPTHAQLLAAVARSGLDDLGTEIAPVLRDRSTPPRDRLVSAANAYVGFARRRRAMFELMFRHDILDGAGGDLRSLSVPMIAELHSVVAEFVGDHHSWTATVRFWMSIHGLAVLVANRALEPMAAVVEIDVEALVIGAVDAIA</sequence>
<dbReference type="InterPro" id="IPR036271">
    <property type="entry name" value="Tet_transcr_reg_TetR-rel_C_sf"/>
</dbReference>
<dbReference type="InterPro" id="IPR025996">
    <property type="entry name" value="MT1864/Rv1816-like_C"/>
</dbReference>
<keyword evidence="7" id="KW-1185">Reference proteome</keyword>
<name>H6MWE0_GORPV</name>
<dbReference type="InterPro" id="IPR050109">
    <property type="entry name" value="HTH-type_TetR-like_transc_reg"/>
</dbReference>
<dbReference type="InterPro" id="IPR001647">
    <property type="entry name" value="HTH_TetR"/>
</dbReference>
<dbReference type="PANTHER" id="PTHR30055:SF234">
    <property type="entry name" value="HTH-TYPE TRANSCRIPTIONAL REGULATOR BETI"/>
    <property type="match status" value="1"/>
</dbReference>
<evidence type="ECO:0000313" key="7">
    <source>
        <dbReference type="Proteomes" id="UP000009154"/>
    </source>
</evidence>
<dbReference type="GO" id="GO:0000976">
    <property type="term" value="F:transcription cis-regulatory region binding"/>
    <property type="evidence" value="ECO:0007669"/>
    <property type="project" value="TreeGrafter"/>
</dbReference>
<dbReference type="Proteomes" id="UP000009154">
    <property type="component" value="Chromosome"/>
</dbReference>
<feature type="DNA-binding region" description="H-T-H motif" evidence="4">
    <location>
        <begin position="40"/>
        <end position="59"/>
    </location>
</feature>
<feature type="domain" description="HTH tetR-type" evidence="5">
    <location>
        <begin position="17"/>
        <end position="77"/>
    </location>
</feature>
<dbReference type="PANTHER" id="PTHR30055">
    <property type="entry name" value="HTH-TYPE TRANSCRIPTIONAL REGULATOR RUTR"/>
    <property type="match status" value="1"/>
</dbReference>
<dbReference type="KEGG" id="gpo:GPOL_c31300"/>
<dbReference type="InterPro" id="IPR009057">
    <property type="entry name" value="Homeodomain-like_sf"/>
</dbReference>
<proteinExistence type="predicted"/>
<evidence type="ECO:0000256" key="3">
    <source>
        <dbReference type="ARBA" id="ARBA00023163"/>
    </source>
</evidence>
<keyword evidence="3" id="KW-0804">Transcription</keyword>
<protein>
    <submittedName>
        <fullName evidence="6">Transcriptional regulator, TetR family</fullName>
    </submittedName>
</protein>
<dbReference type="SUPFAM" id="SSF46689">
    <property type="entry name" value="Homeodomain-like"/>
    <property type="match status" value="1"/>
</dbReference>
<dbReference type="Pfam" id="PF13305">
    <property type="entry name" value="TetR_C_33"/>
    <property type="match status" value="1"/>
</dbReference>
<dbReference type="STRING" id="1112204.GPOL_c31300"/>